<dbReference type="PANTHER" id="PTHR30561">
    <property type="entry name" value="SMR FAMILY PROTON-DEPENDENT DRUG EFFLUX TRANSPORTER SUGE"/>
    <property type="match status" value="1"/>
</dbReference>
<evidence type="ECO:0000256" key="7">
    <source>
        <dbReference type="ARBA" id="ARBA00022556"/>
    </source>
</evidence>
<feature type="domain" description="EamA" evidence="14">
    <location>
        <begin position="160"/>
        <end position="295"/>
    </location>
</feature>
<keyword evidence="9" id="KW-0448">Lipopolysaccharide biosynthesis</keyword>
<evidence type="ECO:0000259" key="14">
    <source>
        <dbReference type="Pfam" id="PF00892"/>
    </source>
</evidence>
<comment type="subcellular location">
    <subcellularLocation>
        <location evidence="1">Cell membrane</location>
        <topology evidence="1">Multi-pass membrane protein</topology>
    </subcellularLocation>
</comment>
<feature type="domain" description="EamA" evidence="14">
    <location>
        <begin position="5"/>
        <end position="135"/>
    </location>
</feature>
<evidence type="ECO:0000256" key="2">
    <source>
        <dbReference type="ARBA" id="ARBA00007362"/>
    </source>
</evidence>
<dbReference type="InterPro" id="IPR000390">
    <property type="entry name" value="Small_drug/metabolite_transptr"/>
</dbReference>
<evidence type="ECO:0000256" key="4">
    <source>
        <dbReference type="ARBA" id="ARBA00022475"/>
    </source>
</evidence>
<feature type="transmembrane region" description="Helical" evidence="13">
    <location>
        <begin position="29"/>
        <end position="48"/>
    </location>
</feature>
<evidence type="ECO:0000256" key="6">
    <source>
        <dbReference type="ARBA" id="ARBA00022519"/>
    </source>
</evidence>
<keyword evidence="10 13" id="KW-1133">Transmembrane helix</keyword>
<dbReference type="EMBL" id="CP157390">
    <property type="protein sequence ID" value="XBM47615.1"/>
    <property type="molecule type" value="Genomic_DNA"/>
</dbReference>
<dbReference type="Gene3D" id="1.10.3730.20">
    <property type="match status" value="2"/>
</dbReference>
<reference evidence="15" key="1">
    <citation type="submission" date="2024-05" db="EMBL/GenBank/DDBJ databases">
        <title>The Natural Products Discovery Center: Release of the First 8490 Sequenced Strains for Exploring Actinobacteria Biosynthetic Diversity.</title>
        <authorList>
            <person name="Kalkreuter E."/>
            <person name="Kautsar S.A."/>
            <person name="Yang D."/>
            <person name="Bader C.D."/>
            <person name="Teijaro C.N."/>
            <person name="Fluegel L."/>
            <person name="Davis C.M."/>
            <person name="Simpson J.R."/>
            <person name="Lauterbach L."/>
            <person name="Steele A.D."/>
            <person name="Gui C."/>
            <person name="Meng S."/>
            <person name="Li G."/>
            <person name="Viehrig K."/>
            <person name="Ye F."/>
            <person name="Su P."/>
            <person name="Kiefer A.F."/>
            <person name="Nichols A."/>
            <person name="Cepeda A.J."/>
            <person name="Yan W."/>
            <person name="Fan B."/>
            <person name="Jiang Y."/>
            <person name="Adhikari A."/>
            <person name="Zheng C.-J."/>
            <person name="Schuster L."/>
            <person name="Cowan T.M."/>
            <person name="Smanski M.J."/>
            <person name="Chevrette M.G."/>
            <person name="de Carvalho L.P.S."/>
            <person name="Shen B."/>
        </authorList>
    </citation>
    <scope>NUCLEOTIDE SEQUENCE</scope>
    <source>
        <strain evidence="15">NPDC080035</strain>
    </source>
</reference>
<feature type="transmembrane region" description="Helical" evidence="13">
    <location>
        <begin position="190"/>
        <end position="208"/>
    </location>
</feature>
<name>A0AAU7GBJ0_9MICO</name>
<keyword evidence="11" id="KW-0443">Lipid metabolism</keyword>
<dbReference type="GO" id="GO:0022857">
    <property type="term" value="F:transmembrane transporter activity"/>
    <property type="evidence" value="ECO:0007669"/>
    <property type="project" value="InterPro"/>
</dbReference>
<feature type="transmembrane region" description="Helical" evidence="13">
    <location>
        <begin position="60"/>
        <end position="80"/>
    </location>
</feature>
<keyword evidence="4" id="KW-1003">Cell membrane</keyword>
<dbReference type="AlphaFoldDB" id="A0AAU7GBJ0"/>
<evidence type="ECO:0000256" key="3">
    <source>
        <dbReference type="ARBA" id="ARBA00022448"/>
    </source>
</evidence>
<feature type="transmembrane region" description="Helical" evidence="13">
    <location>
        <begin position="157"/>
        <end position="178"/>
    </location>
</feature>
<keyword evidence="3" id="KW-0813">Transport</keyword>
<dbReference type="InterPro" id="IPR037185">
    <property type="entry name" value="EmrE-like"/>
</dbReference>
<evidence type="ECO:0000256" key="12">
    <source>
        <dbReference type="ARBA" id="ARBA00023136"/>
    </source>
</evidence>
<keyword evidence="6" id="KW-0997">Cell inner membrane</keyword>
<organism evidence="15">
    <name type="scientific">Leifsonia sp. NPDC080035</name>
    <dbReference type="NCBI Taxonomy" id="3143936"/>
    <lineage>
        <taxon>Bacteria</taxon>
        <taxon>Bacillati</taxon>
        <taxon>Actinomycetota</taxon>
        <taxon>Actinomycetes</taxon>
        <taxon>Micrococcales</taxon>
        <taxon>Microbacteriaceae</taxon>
        <taxon>Leifsonia</taxon>
    </lineage>
</organism>
<dbReference type="Pfam" id="PF00892">
    <property type="entry name" value="EamA"/>
    <property type="match status" value="2"/>
</dbReference>
<evidence type="ECO:0000256" key="5">
    <source>
        <dbReference type="ARBA" id="ARBA00022516"/>
    </source>
</evidence>
<keyword evidence="5" id="KW-0444">Lipid biosynthesis</keyword>
<keyword evidence="12 13" id="KW-0472">Membrane</keyword>
<feature type="transmembrane region" description="Helical" evidence="13">
    <location>
        <begin position="92"/>
        <end position="113"/>
    </location>
</feature>
<feature type="transmembrane region" description="Helical" evidence="13">
    <location>
        <begin position="119"/>
        <end position="145"/>
    </location>
</feature>
<evidence type="ECO:0000313" key="15">
    <source>
        <dbReference type="EMBL" id="XBM47615.1"/>
    </source>
</evidence>
<dbReference type="InterPro" id="IPR000620">
    <property type="entry name" value="EamA_dom"/>
</dbReference>
<keyword evidence="8 13" id="KW-0812">Transmembrane</keyword>
<proteinExistence type="inferred from homology"/>
<evidence type="ECO:0000256" key="10">
    <source>
        <dbReference type="ARBA" id="ARBA00022989"/>
    </source>
</evidence>
<dbReference type="GO" id="GO:0005886">
    <property type="term" value="C:plasma membrane"/>
    <property type="evidence" value="ECO:0007669"/>
    <property type="project" value="UniProtKB-SubCell"/>
</dbReference>
<dbReference type="GO" id="GO:0009103">
    <property type="term" value="P:lipopolysaccharide biosynthetic process"/>
    <property type="evidence" value="ECO:0007669"/>
    <property type="project" value="UniProtKB-KW"/>
</dbReference>
<evidence type="ECO:0000256" key="1">
    <source>
        <dbReference type="ARBA" id="ARBA00004651"/>
    </source>
</evidence>
<sequence>MSPTALLLVVIAAFCHAAWNLASKRASASGIPFIFLGAVASTVLWLPAAGVDLVLAGADLRGLAVGAGVSAVIHVGYMWVLQRGYRHGDLSVVYPMARGTGPLLSVVFAILLFGEHPSALALAGAAVVVAGIVGIGLSTGAPAAVPGESGRGRARLLLGPGVLYGLLTGVTIAVYTLWDAFTVNDLGVSPVSFMVGCSLGEIVLLAPIAYRRRAEVRAAWRDYRRQVVVVGVLSPLSYILVLCAMTLAPVSLVAPTRELSVVLVSLAGWLLLREPRPLQRLAGSAVVLGGVALLALG</sequence>
<evidence type="ECO:0000256" key="8">
    <source>
        <dbReference type="ARBA" id="ARBA00022692"/>
    </source>
</evidence>
<dbReference type="RefSeq" id="WP_348787586.1">
    <property type="nucleotide sequence ID" value="NZ_CP157390.1"/>
</dbReference>
<dbReference type="PANTHER" id="PTHR30561:SF0">
    <property type="entry name" value="GUANIDINIUM EXPORTER"/>
    <property type="match status" value="1"/>
</dbReference>
<comment type="similarity">
    <text evidence="2">Belongs to the EamA transporter family.</text>
</comment>
<feature type="transmembrane region" description="Helical" evidence="13">
    <location>
        <begin position="254"/>
        <end position="272"/>
    </location>
</feature>
<protein>
    <submittedName>
        <fullName evidence="15">EamA family transporter</fullName>
    </submittedName>
</protein>
<keyword evidence="7" id="KW-0441">Lipid A biosynthesis</keyword>
<feature type="transmembrane region" description="Helical" evidence="13">
    <location>
        <begin position="228"/>
        <end position="248"/>
    </location>
</feature>
<evidence type="ECO:0000256" key="13">
    <source>
        <dbReference type="SAM" id="Phobius"/>
    </source>
</evidence>
<gene>
    <name evidence="15" type="ORF">AAME72_16290</name>
</gene>
<feature type="transmembrane region" description="Helical" evidence="13">
    <location>
        <begin position="6"/>
        <end position="22"/>
    </location>
</feature>
<evidence type="ECO:0000256" key="9">
    <source>
        <dbReference type="ARBA" id="ARBA00022985"/>
    </source>
</evidence>
<accession>A0AAU7GBJ0</accession>
<evidence type="ECO:0000256" key="11">
    <source>
        <dbReference type="ARBA" id="ARBA00023098"/>
    </source>
</evidence>
<dbReference type="SUPFAM" id="SSF103481">
    <property type="entry name" value="Multidrug resistance efflux transporter EmrE"/>
    <property type="match status" value="2"/>
</dbReference>